<evidence type="ECO:0000313" key="3">
    <source>
        <dbReference type="Proteomes" id="UP000022910"/>
    </source>
</evidence>
<sequence length="258" mass="30548">MSAIVSSSCTDNGSVSRLSNGLQDASITGSSSKTLISNIEQGRRNTTNSFRSSPWTDDNREWDNFFQQNVVHGNVKQEFPDFFMSEDEEEEEFRQEWSDEHFTQLYIQQQHSLNLDKLHNRKRRHSTSQNSFVQEFLQNSNDTSQKITNIFCTNHCDLFQAQLYFIDHLLTAILTCPITTTRRPSSTAEWNWDKLFSPTRWYDKDHEDDDDILQNEYLKHVAIERLQLLLGHLIVNTDDDKRKEGWEWEWEFYNSYIL</sequence>
<dbReference type="OrthoDB" id="2356210at2759"/>
<proteinExistence type="predicted"/>
<gene>
    <name evidence="2" type="ORF">RirG_094070</name>
</gene>
<dbReference type="EMBL" id="JEMT01016796">
    <property type="protein sequence ID" value="EXX69674.1"/>
    <property type="molecule type" value="Genomic_DNA"/>
</dbReference>
<evidence type="ECO:0000256" key="1">
    <source>
        <dbReference type="SAM" id="MobiDB-lite"/>
    </source>
</evidence>
<name>A0A015KQ28_RHIIW</name>
<comment type="caution">
    <text evidence="2">The sequence shown here is derived from an EMBL/GenBank/DDBJ whole genome shotgun (WGS) entry which is preliminary data.</text>
</comment>
<organism evidence="2 3">
    <name type="scientific">Rhizophagus irregularis (strain DAOM 197198w)</name>
    <name type="common">Glomus intraradices</name>
    <dbReference type="NCBI Taxonomy" id="1432141"/>
    <lineage>
        <taxon>Eukaryota</taxon>
        <taxon>Fungi</taxon>
        <taxon>Fungi incertae sedis</taxon>
        <taxon>Mucoromycota</taxon>
        <taxon>Glomeromycotina</taxon>
        <taxon>Glomeromycetes</taxon>
        <taxon>Glomerales</taxon>
        <taxon>Glomeraceae</taxon>
        <taxon>Rhizophagus</taxon>
    </lineage>
</organism>
<accession>A0A015KQ28</accession>
<dbReference type="AlphaFoldDB" id="A0A015KQ28"/>
<feature type="region of interest" description="Disordered" evidence="1">
    <location>
        <begin position="1"/>
        <end position="29"/>
    </location>
</feature>
<reference evidence="2 3" key="1">
    <citation type="submission" date="2014-02" db="EMBL/GenBank/DDBJ databases">
        <title>Single nucleus genome sequencing reveals high similarity among nuclei of an endomycorrhizal fungus.</title>
        <authorList>
            <person name="Lin K."/>
            <person name="Geurts R."/>
            <person name="Zhang Z."/>
            <person name="Limpens E."/>
            <person name="Saunders D.G."/>
            <person name="Mu D."/>
            <person name="Pang E."/>
            <person name="Cao H."/>
            <person name="Cha H."/>
            <person name="Lin T."/>
            <person name="Zhou Q."/>
            <person name="Shang Y."/>
            <person name="Li Y."/>
            <person name="Ivanov S."/>
            <person name="Sharma T."/>
            <person name="Velzen R.V."/>
            <person name="Ruijter N.D."/>
            <person name="Aanen D.K."/>
            <person name="Win J."/>
            <person name="Kamoun S."/>
            <person name="Bisseling T."/>
            <person name="Huang S."/>
        </authorList>
    </citation>
    <scope>NUCLEOTIDE SEQUENCE [LARGE SCALE GENOMIC DNA]</scope>
    <source>
        <strain evidence="3">DAOM197198w</strain>
    </source>
</reference>
<evidence type="ECO:0000313" key="2">
    <source>
        <dbReference type="EMBL" id="EXX69674.1"/>
    </source>
</evidence>
<keyword evidence="3" id="KW-1185">Reference proteome</keyword>
<dbReference type="HOGENOM" id="CLU_1078280_0_0_1"/>
<feature type="region of interest" description="Disordered" evidence="1">
    <location>
        <begin position="36"/>
        <end position="55"/>
    </location>
</feature>
<protein>
    <submittedName>
        <fullName evidence="2">Uncharacterized protein</fullName>
    </submittedName>
</protein>
<dbReference type="Proteomes" id="UP000022910">
    <property type="component" value="Unassembled WGS sequence"/>
</dbReference>